<protein>
    <submittedName>
        <fullName evidence="1">Uncharacterized protein</fullName>
    </submittedName>
</protein>
<comment type="caution">
    <text evidence="1">The sequence shown here is derived from an EMBL/GenBank/DDBJ whole genome shotgun (WGS) entry which is preliminary data.</text>
</comment>
<accession>A0ABR3LMQ5</accession>
<reference evidence="1 2" key="1">
    <citation type="submission" date="2023-09" db="EMBL/GenBank/DDBJ databases">
        <authorList>
            <person name="Wang M."/>
        </authorList>
    </citation>
    <scope>NUCLEOTIDE SEQUENCE [LARGE SCALE GENOMIC DNA]</scope>
    <source>
        <strain evidence="1">GT-2023</strain>
        <tissue evidence="1">Liver</tissue>
    </source>
</reference>
<name>A0ABR3LMQ5_9TELE</name>
<keyword evidence="2" id="KW-1185">Reference proteome</keyword>
<evidence type="ECO:0000313" key="2">
    <source>
        <dbReference type="Proteomes" id="UP001558613"/>
    </source>
</evidence>
<gene>
    <name evidence="1" type="ORF">QQF64_017446</name>
</gene>
<proteinExistence type="predicted"/>
<dbReference type="EMBL" id="JAYMGO010000021">
    <property type="protein sequence ID" value="KAL1252753.1"/>
    <property type="molecule type" value="Genomic_DNA"/>
</dbReference>
<evidence type="ECO:0000313" key="1">
    <source>
        <dbReference type="EMBL" id="KAL1252753.1"/>
    </source>
</evidence>
<dbReference type="Proteomes" id="UP001558613">
    <property type="component" value="Unassembled WGS sequence"/>
</dbReference>
<organism evidence="1 2">
    <name type="scientific">Cirrhinus molitorella</name>
    <name type="common">mud carp</name>
    <dbReference type="NCBI Taxonomy" id="172907"/>
    <lineage>
        <taxon>Eukaryota</taxon>
        <taxon>Metazoa</taxon>
        <taxon>Chordata</taxon>
        <taxon>Craniata</taxon>
        <taxon>Vertebrata</taxon>
        <taxon>Euteleostomi</taxon>
        <taxon>Actinopterygii</taxon>
        <taxon>Neopterygii</taxon>
        <taxon>Teleostei</taxon>
        <taxon>Ostariophysi</taxon>
        <taxon>Cypriniformes</taxon>
        <taxon>Cyprinidae</taxon>
        <taxon>Labeoninae</taxon>
        <taxon>Labeonini</taxon>
        <taxon>Cirrhinus</taxon>
    </lineage>
</organism>
<sequence length="68" mass="7283">MPQPSSDPLWVRSIIIGAGAPWAPAAANQWRLARLAASLSAGSPALPWPGQKPHLSLYPYLPPHPSHQ</sequence>